<accession>A0ABT3T5A0</accession>
<dbReference type="EMBL" id="SHNO01000001">
    <property type="protein sequence ID" value="MCX2976981.1"/>
    <property type="molecule type" value="Genomic_DNA"/>
</dbReference>
<gene>
    <name evidence="1" type="ORF">EYC82_06400</name>
</gene>
<proteinExistence type="predicted"/>
<evidence type="ECO:0000313" key="1">
    <source>
        <dbReference type="EMBL" id="MCX2976981.1"/>
    </source>
</evidence>
<reference evidence="1" key="1">
    <citation type="submission" date="2019-02" db="EMBL/GenBank/DDBJ databases">
        <authorList>
            <person name="Li S.-H."/>
        </authorList>
    </citation>
    <scope>NUCLEOTIDE SEQUENCE</scope>
    <source>
        <strain evidence="1">IMCC11814</strain>
    </source>
</reference>
<protein>
    <submittedName>
        <fullName evidence="1">Transporter</fullName>
    </submittedName>
</protein>
<organism evidence="1 2">
    <name type="scientific">Candidatus Marimicrobium litorale</name>
    <dbReference type="NCBI Taxonomy" id="2518991"/>
    <lineage>
        <taxon>Bacteria</taxon>
        <taxon>Pseudomonadati</taxon>
        <taxon>Pseudomonadota</taxon>
        <taxon>Gammaproteobacteria</taxon>
        <taxon>Cellvibrionales</taxon>
        <taxon>Halieaceae</taxon>
        <taxon>Marimicrobium</taxon>
    </lineage>
</organism>
<dbReference type="Proteomes" id="UP001143304">
    <property type="component" value="Unassembled WGS sequence"/>
</dbReference>
<sequence length="261" mass="28375">MIIVLAIATATRVVADEASELAKKLANPIANLISLPIQANYDENFGASGEGERWLINVQPVIPISLNEDWNIISRTILPIIDQKNMPLPGINKSGLGDITQSIFFSPKTPTSAGWIWGAGPVLYLDTATDDVLGAEKWGAGPTAVALKQEGPWTYGALINQVNSFAGDGSREDISAMFVQPFLSYVTRTKTTISLNTESSYNWKANEWSVPVNLFVAQMLKAGNQIFQVGIGARYWADSPANGADDWGLRLQLTFLFPKDS</sequence>
<evidence type="ECO:0000313" key="2">
    <source>
        <dbReference type="Proteomes" id="UP001143304"/>
    </source>
</evidence>
<keyword evidence="2" id="KW-1185">Reference proteome</keyword>
<comment type="caution">
    <text evidence="1">The sequence shown here is derived from an EMBL/GenBank/DDBJ whole genome shotgun (WGS) entry which is preliminary data.</text>
</comment>
<name>A0ABT3T5A0_9GAMM</name>